<protein>
    <submittedName>
        <fullName evidence="6">Peptide/nickel transport system substrate-binding protein</fullName>
    </submittedName>
</protein>
<dbReference type="RefSeq" id="WP_310060333.1">
    <property type="nucleotide sequence ID" value="NZ_JAVDVQ010000020.1"/>
</dbReference>
<evidence type="ECO:0000313" key="6">
    <source>
        <dbReference type="EMBL" id="MDR7084237.1"/>
    </source>
</evidence>
<keyword evidence="2" id="KW-0813">Transport</keyword>
<evidence type="ECO:0000256" key="2">
    <source>
        <dbReference type="ARBA" id="ARBA00022448"/>
    </source>
</evidence>
<dbReference type="PIRSF" id="PIRSF002741">
    <property type="entry name" value="MppA"/>
    <property type="match status" value="1"/>
</dbReference>
<evidence type="ECO:0000256" key="3">
    <source>
        <dbReference type="ARBA" id="ARBA00022729"/>
    </source>
</evidence>
<dbReference type="InterPro" id="IPR030678">
    <property type="entry name" value="Peptide/Ni-bd"/>
</dbReference>
<reference evidence="6 7" key="1">
    <citation type="submission" date="2023-07" db="EMBL/GenBank/DDBJ databases">
        <title>Sorghum-associated microbial communities from plants grown in Nebraska, USA.</title>
        <authorList>
            <person name="Schachtman D."/>
        </authorList>
    </citation>
    <scope>NUCLEOTIDE SEQUENCE [LARGE SCALE GENOMIC DNA]</scope>
    <source>
        <strain evidence="6 7">BE167</strain>
    </source>
</reference>
<dbReference type="PANTHER" id="PTHR30290:SF9">
    <property type="entry name" value="OLIGOPEPTIDE-BINDING PROTEIN APPA"/>
    <property type="match status" value="1"/>
</dbReference>
<dbReference type="InterPro" id="IPR000914">
    <property type="entry name" value="SBP_5_dom"/>
</dbReference>
<dbReference type="SUPFAM" id="SSF53850">
    <property type="entry name" value="Periplasmic binding protein-like II"/>
    <property type="match status" value="1"/>
</dbReference>
<feature type="domain" description="Solute-binding protein family 5" evidence="5">
    <location>
        <begin position="84"/>
        <end position="412"/>
    </location>
</feature>
<evidence type="ECO:0000256" key="1">
    <source>
        <dbReference type="ARBA" id="ARBA00005695"/>
    </source>
</evidence>
<dbReference type="InterPro" id="IPR039424">
    <property type="entry name" value="SBP_5"/>
</dbReference>
<keyword evidence="3 4" id="KW-0732">Signal</keyword>
<name>A0ABU1UGB5_9MICC</name>
<dbReference type="Gene3D" id="3.40.190.10">
    <property type="entry name" value="Periplasmic binding protein-like II"/>
    <property type="match status" value="1"/>
</dbReference>
<dbReference type="PANTHER" id="PTHR30290">
    <property type="entry name" value="PERIPLASMIC BINDING COMPONENT OF ABC TRANSPORTER"/>
    <property type="match status" value="1"/>
</dbReference>
<keyword evidence="7" id="KW-1185">Reference proteome</keyword>
<dbReference type="Proteomes" id="UP001252243">
    <property type="component" value="Unassembled WGS sequence"/>
</dbReference>
<proteinExistence type="inferred from homology"/>
<evidence type="ECO:0000259" key="5">
    <source>
        <dbReference type="Pfam" id="PF00496"/>
    </source>
</evidence>
<feature type="signal peptide" evidence="4">
    <location>
        <begin position="1"/>
        <end position="21"/>
    </location>
</feature>
<evidence type="ECO:0000256" key="4">
    <source>
        <dbReference type="SAM" id="SignalP"/>
    </source>
</evidence>
<dbReference type="Gene3D" id="3.10.105.10">
    <property type="entry name" value="Dipeptide-binding Protein, Domain 3"/>
    <property type="match status" value="1"/>
</dbReference>
<sequence length="512" mass="55018">MKLGPQAAAAALILSASLALTACGGGASGAANGNNASAPKTTTLTLGAVQEIRSWDPAQAHVGHFLQPYQAAYDSLLLREPDGKLSPMLATAWKYNAANTVLTVDLRTDVTFSDGAKFDAEAAKANLDHFKKANGPQMAQLTAVSDIKVVDADTVELNLSAPDPSLEFYLSQAAGLMGSPKVLGTEGIKTEPVGSGAYVMDKAATVKDSQSVFTARQDYWNKDIQKFQKITFKTLVDLTARTNALVSGQVDATLLDPKTGKQAEGAKMILAANEVDWQGLTLFDRDGTKNPGLKDVRVRQAINYAFDRKTILDQVLLGQGTPTSQPFGKTSGAWVEELENKYPYDPAKAKALLKEAGYETGLVLQVPSVPGFETQLAVIKQQLADVGVTLEVGSAITNTYTTDIAAQKFTTMYFSLFQGEPWVAINQIVSTKALYNPFKSTSPELQAKIDAVQGGGKDAAKLAQEVNKYVVEQAWFAPLFRVNQMYYHNSKINVTPQVQQAVPSIYNYSPAS</sequence>
<dbReference type="PROSITE" id="PS51257">
    <property type="entry name" value="PROKAR_LIPOPROTEIN"/>
    <property type="match status" value="1"/>
</dbReference>
<gene>
    <name evidence="6" type="ORF">J2X01_003545</name>
</gene>
<comment type="caution">
    <text evidence="6">The sequence shown here is derived from an EMBL/GenBank/DDBJ whole genome shotgun (WGS) entry which is preliminary data.</text>
</comment>
<dbReference type="EMBL" id="JAVDVQ010000020">
    <property type="protein sequence ID" value="MDR7084237.1"/>
    <property type="molecule type" value="Genomic_DNA"/>
</dbReference>
<feature type="chain" id="PRO_5047022081" evidence="4">
    <location>
        <begin position="22"/>
        <end position="512"/>
    </location>
</feature>
<accession>A0ABU1UGB5</accession>
<dbReference type="Pfam" id="PF00496">
    <property type="entry name" value="SBP_bac_5"/>
    <property type="match status" value="1"/>
</dbReference>
<organism evidence="6 7">
    <name type="scientific">Arthrobacter ginsengisoli</name>
    <dbReference type="NCBI Taxonomy" id="1356565"/>
    <lineage>
        <taxon>Bacteria</taxon>
        <taxon>Bacillati</taxon>
        <taxon>Actinomycetota</taxon>
        <taxon>Actinomycetes</taxon>
        <taxon>Micrococcales</taxon>
        <taxon>Micrococcaceae</taxon>
        <taxon>Arthrobacter</taxon>
    </lineage>
</organism>
<evidence type="ECO:0000313" key="7">
    <source>
        <dbReference type="Proteomes" id="UP001252243"/>
    </source>
</evidence>
<comment type="similarity">
    <text evidence="1">Belongs to the bacterial solute-binding protein 5 family.</text>
</comment>